<name>A0A1G7UGH7_9PROT</name>
<sequence>MARGGWLAAAAFGMAALAPAAEAGAATEEGRMRFAVHYDGDRIGMHELRFTRLGPDSLRVEIAIDLKVGFAFVTLFRYTHRNETQWEQGELVRMSARTNDDGTKHRVQAERTDEGQLRVTDENGTTRTMPGDTLPSTYWMTATVERAQLLNTQKGNLAEITVAQHPKTDLVPTPEGRVPAQGYTMSGGLDAKAWYDEQGRWVKLTFQARGSTVRYELIERSGFVPTSPKLDSKS</sequence>
<dbReference type="EMBL" id="FNCE01000014">
    <property type="protein sequence ID" value="SDG46675.1"/>
    <property type="molecule type" value="Genomic_DNA"/>
</dbReference>
<reference evidence="2 3" key="1">
    <citation type="submission" date="2016-10" db="EMBL/GenBank/DDBJ databases">
        <authorList>
            <person name="de Groot N.N."/>
        </authorList>
    </citation>
    <scope>NUCLEOTIDE SEQUENCE [LARGE SCALE GENOMIC DNA]</scope>
    <source>
        <strain evidence="2 3">DSM 25584</strain>
    </source>
</reference>
<dbReference type="STRING" id="1082479.SAMN05216241_11432"/>
<gene>
    <name evidence="2" type="ORF">SAMN05216241_11432</name>
</gene>
<feature type="signal peptide" evidence="1">
    <location>
        <begin position="1"/>
        <end position="20"/>
    </location>
</feature>
<keyword evidence="1" id="KW-0732">Signal</keyword>
<evidence type="ECO:0008006" key="4">
    <source>
        <dbReference type="Google" id="ProtNLM"/>
    </source>
</evidence>
<dbReference type="Proteomes" id="UP000199415">
    <property type="component" value="Unassembled WGS sequence"/>
</dbReference>
<feature type="chain" id="PRO_5011546087" description="DUF3108 domain-containing protein" evidence="1">
    <location>
        <begin position="21"/>
        <end position="234"/>
    </location>
</feature>
<organism evidence="2 3">
    <name type="scientific">Limimonas halophila</name>
    <dbReference type="NCBI Taxonomy" id="1082479"/>
    <lineage>
        <taxon>Bacteria</taxon>
        <taxon>Pseudomonadati</taxon>
        <taxon>Pseudomonadota</taxon>
        <taxon>Alphaproteobacteria</taxon>
        <taxon>Rhodospirillales</taxon>
        <taxon>Rhodovibrionaceae</taxon>
        <taxon>Limimonas</taxon>
    </lineage>
</organism>
<evidence type="ECO:0000313" key="2">
    <source>
        <dbReference type="EMBL" id="SDG46675.1"/>
    </source>
</evidence>
<dbReference type="AlphaFoldDB" id="A0A1G7UGH7"/>
<accession>A0A1G7UGH7</accession>
<dbReference type="RefSeq" id="WP_143006287.1">
    <property type="nucleotide sequence ID" value="NZ_FNCE01000014.1"/>
</dbReference>
<proteinExistence type="predicted"/>
<dbReference type="Pfam" id="PF19630">
    <property type="entry name" value="DUF6134"/>
    <property type="match status" value="1"/>
</dbReference>
<dbReference type="OrthoDB" id="6086999at2"/>
<evidence type="ECO:0000313" key="3">
    <source>
        <dbReference type="Proteomes" id="UP000199415"/>
    </source>
</evidence>
<protein>
    <recommendedName>
        <fullName evidence="4">DUF3108 domain-containing protein</fullName>
    </recommendedName>
</protein>
<dbReference type="InterPro" id="IPR045767">
    <property type="entry name" value="DUF6134"/>
</dbReference>
<keyword evidence="3" id="KW-1185">Reference proteome</keyword>
<evidence type="ECO:0000256" key="1">
    <source>
        <dbReference type="SAM" id="SignalP"/>
    </source>
</evidence>